<dbReference type="EMBL" id="CAUOFW020003780">
    <property type="protein sequence ID" value="CAK9161987.1"/>
    <property type="molecule type" value="Genomic_DNA"/>
</dbReference>
<gene>
    <name evidence="1" type="ORF">ILEXP_LOCUS30819</name>
</gene>
<evidence type="ECO:0000313" key="1">
    <source>
        <dbReference type="EMBL" id="CAK9161987.1"/>
    </source>
</evidence>
<keyword evidence="2" id="KW-1185">Reference proteome</keyword>
<accession>A0ABC8SY60</accession>
<reference evidence="1 2" key="1">
    <citation type="submission" date="2024-02" db="EMBL/GenBank/DDBJ databases">
        <authorList>
            <person name="Vignale AGUSTIN F."/>
            <person name="Sosa J E."/>
            <person name="Modenutti C."/>
        </authorList>
    </citation>
    <scope>NUCLEOTIDE SEQUENCE [LARGE SCALE GENOMIC DNA]</scope>
</reference>
<organism evidence="1 2">
    <name type="scientific">Ilex paraguariensis</name>
    <name type="common">yerba mate</name>
    <dbReference type="NCBI Taxonomy" id="185542"/>
    <lineage>
        <taxon>Eukaryota</taxon>
        <taxon>Viridiplantae</taxon>
        <taxon>Streptophyta</taxon>
        <taxon>Embryophyta</taxon>
        <taxon>Tracheophyta</taxon>
        <taxon>Spermatophyta</taxon>
        <taxon>Magnoliopsida</taxon>
        <taxon>eudicotyledons</taxon>
        <taxon>Gunneridae</taxon>
        <taxon>Pentapetalae</taxon>
        <taxon>asterids</taxon>
        <taxon>campanulids</taxon>
        <taxon>Aquifoliales</taxon>
        <taxon>Aquifoliaceae</taxon>
        <taxon>Ilex</taxon>
    </lineage>
</organism>
<protein>
    <submittedName>
        <fullName evidence="1">Uncharacterized protein</fullName>
    </submittedName>
</protein>
<sequence length="120" mass="13519">MEGRPDAVKFSKIFTFQLSGRAFERFMGIQMAWGPKNEVEDLKSLECSLKKYLASKELEVSKLVEAVDAAKFDKAKAKQVATQLKVDIDDDSKLHSKIGVASKKLEVTLKAKDKEIERLK</sequence>
<proteinExistence type="predicted"/>
<comment type="caution">
    <text evidence="1">The sequence shown here is derived from an EMBL/GenBank/DDBJ whole genome shotgun (WGS) entry which is preliminary data.</text>
</comment>
<name>A0ABC8SY60_9AQUA</name>
<evidence type="ECO:0000313" key="2">
    <source>
        <dbReference type="Proteomes" id="UP001642360"/>
    </source>
</evidence>
<dbReference type="Proteomes" id="UP001642360">
    <property type="component" value="Unassembled WGS sequence"/>
</dbReference>
<dbReference type="AlphaFoldDB" id="A0ABC8SY60"/>